<dbReference type="Proteomes" id="UP000240243">
    <property type="component" value="Unassembled WGS sequence"/>
</dbReference>
<dbReference type="Gene3D" id="3.10.290.30">
    <property type="entry name" value="MM3350-like"/>
    <property type="match status" value="1"/>
</dbReference>
<dbReference type="EMBL" id="PXYG01000001">
    <property type="protein sequence ID" value="PSJ47508.1"/>
    <property type="molecule type" value="Genomic_DNA"/>
</dbReference>
<evidence type="ECO:0000313" key="2">
    <source>
        <dbReference type="EMBL" id="PSJ47508.1"/>
    </source>
</evidence>
<proteinExistence type="predicted"/>
<sequence length="144" mass="17027">MIITLKVTLLYGLNAKHPWEGSLELEEDTTLDKLHDIIRRVVNFDDDHLYEFFIALTPTSRDQSCFDDENEKVYSTTIGSLFPLKNKRKLFYLFDYGDSWTFQIAKTRKKPFAAVDGVHYPRLLEEKGQKPEQYPGWDDDWEEE</sequence>
<dbReference type="Pfam" id="PF07929">
    <property type="entry name" value="PRiA4_ORF3"/>
    <property type="match status" value="1"/>
</dbReference>
<comment type="caution">
    <text evidence="2">The sequence shown here is derived from an EMBL/GenBank/DDBJ whole genome shotgun (WGS) entry which is preliminary data.</text>
</comment>
<feature type="domain" description="Plasmid pRiA4b Orf3-like" evidence="1">
    <location>
        <begin position="4"/>
        <end position="132"/>
    </location>
</feature>
<protein>
    <recommendedName>
        <fullName evidence="1">Plasmid pRiA4b Orf3-like domain-containing protein</fullName>
    </recommendedName>
</protein>
<dbReference type="SUPFAM" id="SSF159941">
    <property type="entry name" value="MM3350-like"/>
    <property type="match status" value="1"/>
</dbReference>
<reference evidence="2 3" key="1">
    <citation type="submission" date="2018-03" db="EMBL/GenBank/DDBJ databases">
        <title>The draft genome of Zobellella sp. 59N8.</title>
        <authorList>
            <person name="Liu L."/>
            <person name="Li L."/>
            <person name="Zhang X."/>
            <person name="Liang L."/>
            <person name="Wang T."/>
        </authorList>
    </citation>
    <scope>NUCLEOTIDE SEQUENCE [LARGE SCALE GENOMIC DNA]</scope>
    <source>
        <strain evidence="2 3">59N8</strain>
    </source>
</reference>
<dbReference type="AlphaFoldDB" id="A0A2P7RB92"/>
<keyword evidence="3" id="KW-1185">Reference proteome</keyword>
<evidence type="ECO:0000259" key="1">
    <source>
        <dbReference type="Pfam" id="PF07929"/>
    </source>
</evidence>
<dbReference type="InterPro" id="IPR012912">
    <property type="entry name" value="Plasmid_pRiA4b_Orf3-like"/>
</dbReference>
<dbReference type="InterPro" id="IPR024047">
    <property type="entry name" value="MM3350-like_sf"/>
</dbReference>
<dbReference type="OrthoDB" id="9816539at2"/>
<dbReference type="RefSeq" id="WP_106727921.1">
    <property type="nucleotide sequence ID" value="NZ_PXYG01000001.1"/>
</dbReference>
<evidence type="ECO:0000313" key="3">
    <source>
        <dbReference type="Proteomes" id="UP000240243"/>
    </source>
</evidence>
<dbReference type="PANTHER" id="PTHR41878:SF1">
    <property type="entry name" value="TNPR PROTEIN"/>
    <property type="match status" value="1"/>
</dbReference>
<organism evidence="2 3">
    <name type="scientific">Zobellella endophytica</name>
    <dbReference type="NCBI Taxonomy" id="2116700"/>
    <lineage>
        <taxon>Bacteria</taxon>
        <taxon>Pseudomonadati</taxon>
        <taxon>Pseudomonadota</taxon>
        <taxon>Gammaproteobacteria</taxon>
        <taxon>Aeromonadales</taxon>
        <taxon>Aeromonadaceae</taxon>
        <taxon>Zobellella</taxon>
    </lineage>
</organism>
<gene>
    <name evidence="2" type="ORF">C7H85_01350</name>
</gene>
<name>A0A2P7RB92_9GAMM</name>
<accession>A0A2P7RB92</accession>
<dbReference type="PANTHER" id="PTHR41878">
    <property type="entry name" value="LEXA REPRESSOR-RELATED"/>
    <property type="match status" value="1"/>
</dbReference>